<comment type="caution">
    <text evidence="2">The sequence shown here is derived from an EMBL/GenBank/DDBJ whole genome shotgun (WGS) entry which is preliminary data.</text>
</comment>
<evidence type="ECO:0000313" key="2">
    <source>
        <dbReference type="EMBL" id="MBB6347043.1"/>
    </source>
</evidence>
<gene>
    <name evidence="2" type="ORF">FHU36_003588</name>
</gene>
<dbReference type="Proteomes" id="UP000583800">
    <property type="component" value="Unassembled WGS sequence"/>
</dbReference>
<dbReference type="AlphaFoldDB" id="A0A7X0EWZ0"/>
<protein>
    <submittedName>
        <fullName evidence="2">Uncharacterized protein</fullName>
    </submittedName>
</protein>
<keyword evidence="3" id="KW-1185">Reference proteome</keyword>
<dbReference type="EMBL" id="JACHJB010000002">
    <property type="protein sequence ID" value="MBB6347043.1"/>
    <property type="molecule type" value="Genomic_DNA"/>
</dbReference>
<reference evidence="2 3" key="1">
    <citation type="submission" date="2020-08" db="EMBL/GenBank/DDBJ databases">
        <title>Sequencing the genomes of 1000 actinobacteria strains.</title>
        <authorList>
            <person name="Klenk H.-P."/>
        </authorList>
    </citation>
    <scope>NUCLEOTIDE SEQUENCE [LARGE SCALE GENOMIC DNA]</scope>
    <source>
        <strain evidence="2 3">DSM 45913</strain>
    </source>
</reference>
<evidence type="ECO:0000313" key="3">
    <source>
        <dbReference type="Proteomes" id="UP000583800"/>
    </source>
</evidence>
<organism evidence="2 3">
    <name type="scientific">Nonomuraea muscovyensis</name>
    <dbReference type="NCBI Taxonomy" id="1124761"/>
    <lineage>
        <taxon>Bacteria</taxon>
        <taxon>Bacillati</taxon>
        <taxon>Actinomycetota</taxon>
        <taxon>Actinomycetes</taxon>
        <taxon>Streptosporangiales</taxon>
        <taxon>Streptosporangiaceae</taxon>
        <taxon>Nonomuraea</taxon>
    </lineage>
</organism>
<name>A0A7X0EWZ0_9ACTN</name>
<evidence type="ECO:0000256" key="1">
    <source>
        <dbReference type="SAM" id="Coils"/>
    </source>
</evidence>
<dbReference type="RefSeq" id="WP_185085061.1">
    <property type="nucleotide sequence ID" value="NZ_JACHJB010000002.1"/>
</dbReference>
<feature type="coiled-coil region" evidence="1">
    <location>
        <begin position="28"/>
        <end position="119"/>
    </location>
</feature>
<accession>A0A7X0EWZ0</accession>
<proteinExistence type="predicted"/>
<keyword evidence="1" id="KW-0175">Coiled coil</keyword>
<sequence>MTSSPDLDERLRDAAARMHRADHLRRLGKATAEQIQQARRTLADLELEASLEEDDVARLEGGLSAVLARLLGNREQRLERERAEAAAARQRAEGHRARLAALEADARATAAELAELASAPEEYTELLAAKERRLVRSGDARARELVELGAALDRVTADLREHAEAHRAGAAAHDALGRVLRPLKAARGASTWDLFGGGLIADSIEHDRLRAADEAAWHAQRALDVFSRELADVGVPTPPHLPKVDTRWFVDTFFDNIVTDVIKHQRIENTLGEVEKTARWVRDTGERLKARHAELSAERARLLARRENLLHG</sequence>